<dbReference type="Gene3D" id="3.30.1240.10">
    <property type="match status" value="1"/>
</dbReference>
<keyword evidence="1" id="KW-0378">Hydrolase</keyword>
<dbReference type="Proteomes" id="UP000509638">
    <property type="component" value="Chromosome"/>
</dbReference>
<dbReference type="GO" id="GO:0000287">
    <property type="term" value="F:magnesium ion binding"/>
    <property type="evidence" value="ECO:0007669"/>
    <property type="project" value="TreeGrafter"/>
</dbReference>
<dbReference type="EMBL" id="CP058316">
    <property type="protein sequence ID" value="QLD13249.1"/>
    <property type="molecule type" value="Genomic_DNA"/>
</dbReference>
<dbReference type="InterPro" id="IPR023214">
    <property type="entry name" value="HAD_sf"/>
</dbReference>
<organism evidence="1 2">
    <name type="scientific">Microbacterium oleivorans</name>
    <dbReference type="NCBI Taxonomy" id="273677"/>
    <lineage>
        <taxon>Bacteria</taxon>
        <taxon>Bacillati</taxon>
        <taxon>Actinomycetota</taxon>
        <taxon>Actinomycetes</taxon>
        <taxon>Micrococcales</taxon>
        <taxon>Microbacteriaceae</taxon>
        <taxon>Microbacterium</taxon>
    </lineage>
</organism>
<dbReference type="NCBIfam" id="TIGR00099">
    <property type="entry name" value="Cof-subfamily"/>
    <property type="match status" value="1"/>
</dbReference>
<dbReference type="InterPro" id="IPR036412">
    <property type="entry name" value="HAD-like_sf"/>
</dbReference>
<proteinExistence type="predicted"/>
<sequence length="301" mass="31430">MSAPATPHYAGGVTSEPRIIFLDVDGTILAHGETIAPSTVAAVRAARARGHLVLLCTGRAAGDINARVLDIGFDGAISNGGALAVVGDETVLAETMPRAAVEQVIAYFDAQGTRYFIQSHDGVYASEGVRAFIADFIAERRRRHAEDLSTVALAEDVVAAPRFTPVEEADLDRIAKAVFVSSDPDAVDKTQRALGEDFHVIPGSMPLPAGSNGEVGMRGTNKGTGIQAVLAHLGREASEAVGIGDSWNDVEMFEVCGTAIAMAEADPELQTIAGEVTTGVLDDGIWNAFVRHGIIDPADAA</sequence>
<dbReference type="AlphaFoldDB" id="A0A7D5FB48"/>
<protein>
    <submittedName>
        <fullName evidence="1">Cof-type HAD-IIB family hydrolase</fullName>
    </submittedName>
</protein>
<dbReference type="PROSITE" id="PS01228">
    <property type="entry name" value="COF_1"/>
    <property type="match status" value="1"/>
</dbReference>
<dbReference type="NCBIfam" id="TIGR01484">
    <property type="entry name" value="HAD-SF-IIB"/>
    <property type="match status" value="1"/>
</dbReference>
<dbReference type="SUPFAM" id="SSF56784">
    <property type="entry name" value="HAD-like"/>
    <property type="match status" value="1"/>
</dbReference>
<dbReference type="PANTHER" id="PTHR10000:SF25">
    <property type="entry name" value="PHOSPHATASE YKRA-RELATED"/>
    <property type="match status" value="1"/>
</dbReference>
<name>A0A7D5FB48_9MICO</name>
<gene>
    <name evidence="1" type="ORF">HW566_06945</name>
</gene>
<dbReference type="GO" id="GO:0016791">
    <property type="term" value="F:phosphatase activity"/>
    <property type="evidence" value="ECO:0007669"/>
    <property type="project" value="TreeGrafter"/>
</dbReference>
<dbReference type="Gene3D" id="3.40.50.1000">
    <property type="entry name" value="HAD superfamily/HAD-like"/>
    <property type="match status" value="1"/>
</dbReference>
<dbReference type="Pfam" id="PF08282">
    <property type="entry name" value="Hydrolase_3"/>
    <property type="match status" value="1"/>
</dbReference>
<evidence type="ECO:0000313" key="2">
    <source>
        <dbReference type="Proteomes" id="UP000509638"/>
    </source>
</evidence>
<dbReference type="PANTHER" id="PTHR10000">
    <property type="entry name" value="PHOSPHOSERINE PHOSPHATASE"/>
    <property type="match status" value="1"/>
</dbReference>
<reference evidence="1 2" key="1">
    <citation type="submission" date="2020-06" db="EMBL/GenBank/DDBJ databases">
        <authorList>
            <person name="Jo H."/>
        </authorList>
    </citation>
    <scope>NUCLEOTIDE SEQUENCE [LARGE SCALE GENOMIC DNA]</scope>
    <source>
        <strain evidence="1 2">I46</strain>
    </source>
</reference>
<dbReference type="InterPro" id="IPR000150">
    <property type="entry name" value="Cof"/>
</dbReference>
<evidence type="ECO:0000313" key="1">
    <source>
        <dbReference type="EMBL" id="QLD13249.1"/>
    </source>
</evidence>
<dbReference type="GO" id="GO:0005829">
    <property type="term" value="C:cytosol"/>
    <property type="evidence" value="ECO:0007669"/>
    <property type="project" value="TreeGrafter"/>
</dbReference>
<dbReference type="InterPro" id="IPR006379">
    <property type="entry name" value="HAD-SF_hydro_IIB"/>
</dbReference>
<accession>A0A7D5FB48</accession>